<dbReference type="EMBL" id="PVEO01000001">
    <property type="protein sequence ID" value="PQV51542.1"/>
    <property type="molecule type" value="Genomic_DNA"/>
</dbReference>
<feature type="domain" description="STAS" evidence="1">
    <location>
        <begin position="12"/>
        <end position="92"/>
    </location>
</feature>
<organism evidence="2 3">
    <name type="scientific">Jejuia pallidilutea</name>
    <dbReference type="NCBI Taxonomy" id="504487"/>
    <lineage>
        <taxon>Bacteria</taxon>
        <taxon>Pseudomonadati</taxon>
        <taxon>Bacteroidota</taxon>
        <taxon>Flavobacteriia</taxon>
        <taxon>Flavobacteriales</taxon>
        <taxon>Flavobacteriaceae</taxon>
        <taxon>Jejuia</taxon>
    </lineage>
</organism>
<proteinExistence type="predicted"/>
<reference evidence="2 3" key="1">
    <citation type="submission" date="2018-02" db="EMBL/GenBank/DDBJ databases">
        <title>Genomic Encyclopedia of Archaeal and Bacterial Type Strains, Phase II (KMG-II): from individual species to whole genera.</title>
        <authorList>
            <person name="Goeker M."/>
        </authorList>
    </citation>
    <scope>NUCLEOTIDE SEQUENCE [LARGE SCALE GENOMIC DNA]</scope>
    <source>
        <strain evidence="2 3">DSM 21165</strain>
    </source>
</reference>
<dbReference type="PROSITE" id="PS50801">
    <property type="entry name" value="STAS"/>
    <property type="match status" value="1"/>
</dbReference>
<evidence type="ECO:0000259" key="1">
    <source>
        <dbReference type="PROSITE" id="PS50801"/>
    </source>
</evidence>
<gene>
    <name evidence="2" type="ORF">CLV33_101467</name>
</gene>
<name>A0A362XGV5_9FLAO</name>
<dbReference type="Gene3D" id="3.30.750.24">
    <property type="entry name" value="STAS domain"/>
    <property type="match status" value="1"/>
</dbReference>
<protein>
    <submittedName>
        <fullName evidence="2">STAS domain-containing protein</fullName>
    </submittedName>
</protein>
<sequence length="92" mass="10423">MELRITSCNNFFKLKGTLNKSNVEVFQKEFKKAFKTFKVLTISVEALESVDRHGVNALADLHAQSIKNNIQLSIVGLGCKELYDHFKTYEAA</sequence>
<evidence type="ECO:0000313" key="2">
    <source>
        <dbReference type="EMBL" id="PQV51542.1"/>
    </source>
</evidence>
<dbReference type="AlphaFoldDB" id="A0A362XGV5"/>
<dbReference type="RefSeq" id="WP_105472546.1">
    <property type="nucleotide sequence ID" value="NZ_PVEO01000001.1"/>
</dbReference>
<dbReference type="InterPro" id="IPR002645">
    <property type="entry name" value="STAS_dom"/>
</dbReference>
<accession>A0A362XGV5</accession>
<dbReference type="Proteomes" id="UP000251545">
    <property type="component" value="Unassembled WGS sequence"/>
</dbReference>
<dbReference type="Pfam" id="PF01740">
    <property type="entry name" value="STAS"/>
    <property type="match status" value="1"/>
</dbReference>
<dbReference type="InterPro" id="IPR036513">
    <property type="entry name" value="STAS_dom_sf"/>
</dbReference>
<dbReference type="SUPFAM" id="SSF52091">
    <property type="entry name" value="SpoIIaa-like"/>
    <property type="match status" value="1"/>
</dbReference>
<comment type="caution">
    <text evidence="2">The sequence shown here is derived from an EMBL/GenBank/DDBJ whole genome shotgun (WGS) entry which is preliminary data.</text>
</comment>
<evidence type="ECO:0000313" key="3">
    <source>
        <dbReference type="Proteomes" id="UP000251545"/>
    </source>
</evidence>